<dbReference type="InterPro" id="IPR016035">
    <property type="entry name" value="Acyl_Trfase/lysoPLipase"/>
</dbReference>
<proteinExistence type="predicted"/>
<dbReference type="STRING" id="1850517.A8708_20075"/>
<dbReference type="AlphaFoldDB" id="A0A198A5B5"/>
<evidence type="ECO:0000313" key="7">
    <source>
        <dbReference type="Proteomes" id="UP000078454"/>
    </source>
</evidence>
<comment type="caution">
    <text evidence="6">The sequence shown here is derived from an EMBL/GenBank/DDBJ whole genome shotgun (WGS) entry which is preliminary data.</text>
</comment>
<gene>
    <name evidence="6" type="ORF">A8708_20075</name>
</gene>
<name>A0A198A5B5_9BACL</name>
<dbReference type="GO" id="GO:0016787">
    <property type="term" value="F:hydrolase activity"/>
    <property type="evidence" value="ECO:0007669"/>
    <property type="project" value="UniProtKB-UniRule"/>
</dbReference>
<keyword evidence="2 4" id="KW-0442">Lipid degradation</keyword>
<dbReference type="InterPro" id="IPR002641">
    <property type="entry name" value="PNPLA_dom"/>
</dbReference>
<sequence length="283" mass="32219">MEEIGLVLEGGGMRGVYTAGVLEYFMEQNLYFPYVVGVSAGACNAVSYISKQPGRNKKVTIDYVADHRYLSYRNLLRSKSIFGMDFIFNELPNRLVPFDYDTFYASSQQFAIGTTDAHTGEPIYFTKHQLQQQTMPIVQASSSLPFVATPIHFEGRTLFDGGLVDPIPVQKSVADGNKKHIIVLTKELGYRKRPFKQRWLAKSFYPKYNGLVNVLVNRSEIYNNTLETIERMEADGSAIIIRPSTKVEVGRMEKDPRKLEKLHELGYEDAKKMGSQLKDWLLH</sequence>
<feature type="active site" description="Proton acceptor" evidence="4">
    <location>
        <position position="160"/>
    </location>
</feature>
<evidence type="ECO:0000256" key="4">
    <source>
        <dbReference type="PROSITE-ProRule" id="PRU01161"/>
    </source>
</evidence>
<dbReference type="InterPro" id="IPR037483">
    <property type="entry name" value="YjjU-like"/>
</dbReference>
<dbReference type="EMBL" id="LYPB01000076">
    <property type="protein sequence ID" value="OAS16320.1"/>
    <property type="molecule type" value="Genomic_DNA"/>
</dbReference>
<evidence type="ECO:0000256" key="2">
    <source>
        <dbReference type="ARBA" id="ARBA00022963"/>
    </source>
</evidence>
<dbReference type="PANTHER" id="PTHR14226:SF25">
    <property type="entry name" value="PHOSPHOESTERASE"/>
    <property type="match status" value="1"/>
</dbReference>
<evidence type="ECO:0000313" key="6">
    <source>
        <dbReference type="EMBL" id="OAS16320.1"/>
    </source>
</evidence>
<dbReference type="Proteomes" id="UP000078454">
    <property type="component" value="Unassembled WGS sequence"/>
</dbReference>
<dbReference type="GO" id="GO:0016042">
    <property type="term" value="P:lipid catabolic process"/>
    <property type="evidence" value="ECO:0007669"/>
    <property type="project" value="UniProtKB-UniRule"/>
</dbReference>
<dbReference type="OrthoDB" id="9802424at2"/>
<feature type="domain" description="PNPLA" evidence="5">
    <location>
        <begin position="6"/>
        <end position="173"/>
    </location>
</feature>
<dbReference type="InterPro" id="IPR045943">
    <property type="entry name" value="DUF6363"/>
</dbReference>
<protein>
    <submittedName>
        <fullName evidence="6">Patatin family protein</fullName>
    </submittedName>
</protein>
<feature type="short sequence motif" description="GXGXXG" evidence="4">
    <location>
        <begin position="10"/>
        <end position="15"/>
    </location>
</feature>
<dbReference type="RefSeq" id="WP_068667260.1">
    <property type="nucleotide sequence ID" value="NZ_LYPB01000076.1"/>
</dbReference>
<evidence type="ECO:0000256" key="3">
    <source>
        <dbReference type="ARBA" id="ARBA00023098"/>
    </source>
</evidence>
<dbReference type="CDD" id="cd07208">
    <property type="entry name" value="Pat_hypo_Ecoli_yjju_like"/>
    <property type="match status" value="1"/>
</dbReference>
<keyword evidence="1 4" id="KW-0378">Hydrolase</keyword>
<dbReference type="Pfam" id="PF19890">
    <property type="entry name" value="DUF6363"/>
    <property type="match status" value="1"/>
</dbReference>
<feature type="short sequence motif" description="GXSXG" evidence="4">
    <location>
        <begin position="37"/>
        <end position="41"/>
    </location>
</feature>
<evidence type="ECO:0000259" key="5">
    <source>
        <dbReference type="PROSITE" id="PS51635"/>
    </source>
</evidence>
<dbReference type="PROSITE" id="PS51635">
    <property type="entry name" value="PNPLA"/>
    <property type="match status" value="1"/>
</dbReference>
<keyword evidence="3 4" id="KW-0443">Lipid metabolism</keyword>
<evidence type="ECO:0000256" key="1">
    <source>
        <dbReference type="ARBA" id="ARBA00022801"/>
    </source>
</evidence>
<reference evidence="6 7" key="1">
    <citation type="submission" date="2016-05" db="EMBL/GenBank/DDBJ databases">
        <title>Paenibacillus sp. 1ZS3-15 nov., isolated from the rhizosphere soil.</title>
        <authorList>
            <person name="Zhang X.X."/>
            <person name="Zhang J."/>
        </authorList>
    </citation>
    <scope>NUCLEOTIDE SEQUENCE [LARGE SCALE GENOMIC DNA]</scope>
    <source>
        <strain evidence="6 7">1ZS3-15</strain>
    </source>
</reference>
<dbReference type="PANTHER" id="PTHR14226">
    <property type="entry name" value="NEUROPATHY TARGET ESTERASE/SWISS CHEESE D.MELANOGASTER"/>
    <property type="match status" value="1"/>
</dbReference>
<dbReference type="InterPro" id="IPR050301">
    <property type="entry name" value="NTE"/>
</dbReference>
<dbReference type="Pfam" id="PF01734">
    <property type="entry name" value="Patatin"/>
    <property type="match status" value="1"/>
</dbReference>
<dbReference type="SUPFAM" id="SSF52151">
    <property type="entry name" value="FabD/lysophospholipase-like"/>
    <property type="match status" value="1"/>
</dbReference>
<dbReference type="Gene3D" id="3.40.1090.10">
    <property type="entry name" value="Cytosolic phospholipase A2 catalytic domain"/>
    <property type="match status" value="2"/>
</dbReference>
<keyword evidence="7" id="KW-1185">Reference proteome</keyword>
<accession>A0A198A5B5</accession>
<feature type="short sequence motif" description="DGA/G" evidence="4">
    <location>
        <begin position="160"/>
        <end position="162"/>
    </location>
</feature>
<feature type="active site" description="Nucleophile" evidence="4">
    <location>
        <position position="39"/>
    </location>
</feature>
<organism evidence="6 7">
    <name type="scientific">Paenibacillus oryzisoli</name>
    <dbReference type="NCBI Taxonomy" id="1850517"/>
    <lineage>
        <taxon>Bacteria</taxon>
        <taxon>Bacillati</taxon>
        <taxon>Bacillota</taxon>
        <taxon>Bacilli</taxon>
        <taxon>Bacillales</taxon>
        <taxon>Paenibacillaceae</taxon>
        <taxon>Paenibacillus</taxon>
    </lineage>
</organism>